<comment type="subcellular location">
    <subcellularLocation>
        <location evidence="1">Membrane</location>
        <topology evidence="1">Single-pass type II membrane protein</topology>
    </subcellularLocation>
</comment>
<gene>
    <name evidence="8" type="ORF">BN2614_LOCUS1</name>
</gene>
<evidence type="ECO:0008006" key="10">
    <source>
        <dbReference type="Google" id="ProtNLM"/>
    </source>
</evidence>
<evidence type="ECO:0000256" key="1">
    <source>
        <dbReference type="ARBA" id="ARBA00004606"/>
    </source>
</evidence>
<evidence type="ECO:0000256" key="5">
    <source>
        <dbReference type="ARBA" id="ARBA00022968"/>
    </source>
</evidence>
<dbReference type="InterPro" id="IPR005076">
    <property type="entry name" value="Glyco_trans_6"/>
</dbReference>
<feature type="binding site" evidence="6">
    <location>
        <position position="79"/>
    </location>
    <ligand>
        <name>an alpha-L-fucosyl-(1-&gt;2)-beta-D-galactosyl derivative</name>
        <dbReference type="ChEBI" id="CHEBI:140327"/>
    </ligand>
</feature>
<keyword evidence="4" id="KW-0808">Transferase</keyword>
<keyword evidence="5" id="KW-0812">Transmembrane</keyword>
<dbReference type="Pfam" id="PF03414">
    <property type="entry name" value="Glyco_transf_6"/>
    <property type="match status" value="1"/>
</dbReference>
<evidence type="ECO:0000256" key="2">
    <source>
        <dbReference type="ARBA" id="ARBA00010413"/>
    </source>
</evidence>
<dbReference type="EMBL" id="CYRY02002469">
    <property type="protein sequence ID" value="VCW67161.1"/>
    <property type="molecule type" value="Genomic_DNA"/>
</dbReference>
<feature type="binding site" evidence="6">
    <location>
        <begin position="57"/>
        <end position="59"/>
    </location>
    <ligand>
        <name>UDP-N-acetyl-alpha-D-galactosamine</name>
        <dbReference type="ChEBI" id="CHEBI:67138"/>
    </ligand>
</feature>
<dbReference type="Gene3D" id="3.90.550.10">
    <property type="entry name" value="Spore Coat Polysaccharide Biosynthesis Protein SpsA, Chain A"/>
    <property type="match status" value="1"/>
</dbReference>
<dbReference type="InterPro" id="IPR029044">
    <property type="entry name" value="Nucleotide-diphossugar_trans"/>
</dbReference>
<organism evidence="8 9">
    <name type="scientific">Gulo gulo</name>
    <name type="common">Wolverine</name>
    <name type="synonym">Gluton</name>
    <dbReference type="NCBI Taxonomy" id="48420"/>
    <lineage>
        <taxon>Eukaryota</taxon>
        <taxon>Metazoa</taxon>
        <taxon>Chordata</taxon>
        <taxon>Craniata</taxon>
        <taxon>Vertebrata</taxon>
        <taxon>Euteleostomi</taxon>
        <taxon>Mammalia</taxon>
        <taxon>Eutheria</taxon>
        <taxon>Laurasiatheria</taxon>
        <taxon>Carnivora</taxon>
        <taxon>Caniformia</taxon>
        <taxon>Musteloidea</taxon>
        <taxon>Mustelidae</taxon>
        <taxon>Guloninae</taxon>
        <taxon>Gulo</taxon>
    </lineage>
</organism>
<feature type="binding site" evidence="7">
    <location>
        <position position="57"/>
    </location>
    <ligand>
        <name>Mn(2+)</name>
        <dbReference type="ChEBI" id="CHEBI:29035"/>
    </ligand>
</feature>
<name>A0A9X9PUN8_GULGU</name>
<keyword evidence="7" id="KW-0464">Manganese</keyword>
<sequence length="147" mass="16128">MVGHRAPVAPWEGWRVVVLEVPSALQWQDVSMQYMVMVSHFCEQHFLREVDDLVCADVDMKFCDHVGIEILSLLFGTLHPSFYWCPVKTSATSAGHCSRTTSPWTRVTFTIWGPFWGAVGAGGSLTDLGLSPGDGSGPGQWDRGCVA</sequence>
<keyword evidence="9" id="KW-1185">Reference proteome</keyword>
<evidence type="ECO:0000256" key="7">
    <source>
        <dbReference type="PIRSR" id="PIRSR605076-3"/>
    </source>
</evidence>
<accession>A0A9X9PUN8</accession>
<keyword evidence="3" id="KW-0328">Glycosyltransferase</keyword>
<dbReference type="GO" id="GO:0046872">
    <property type="term" value="F:metal ion binding"/>
    <property type="evidence" value="ECO:0007669"/>
    <property type="project" value="UniProtKB-KW"/>
</dbReference>
<dbReference type="PANTHER" id="PTHR10462">
    <property type="entry name" value="GLYCOSYLTRANSFERASE-RELATED"/>
    <property type="match status" value="1"/>
</dbReference>
<evidence type="ECO:0000256" key="4">
    <source>
        <dbReference type="ARBA" id="ARBA00022679"/>
    </source>
</evidence>
<evidence type="ECO:0000313" key="8">
    <source>
        <dbReference type="EMBL" id="VCW67161.1"/>
    </source>
</evidence>
<dbReference type="SUPFAM" id="SSF53448">
    <property type="entry name" value="Nucleotide-diphospho-sugar transferases"/>
    <property type="match status" value="1"/>
</dbReference>
<evidence type="ECO:0000256" key="6">
    <source>
        <dbReference type="PIRSR" id="PIRSR605076-2"/>
    </source>
</evidence>
<dbReference type="Proteomes" id="UP000269945">
    <property type="component" value="Unassembled WGS sequence"/>
</dbReference>
<dbReference type="AlphaFoldDB" id="A0A9X9PUN8"/>
<keyword evidence="7" id="KW-0479">Metal-binding</keyword>
<comment type="similarity">
    <text evidence="2">Belongs to the glycosyltransferase 6 family.</text>
</comment>
<proteinExistence type="inferred from homology"/>
<comment type="caution">
    <text evidence="8">The sequence shown here is derived from an EMBL/GenBank/DDBJ whole genome shotgun (WGS) entry which is preliminary data.</text>
</comment>
<comment type="cofactor">
    <cofactor evidence="7">
        <name>Mn(2+)</name>
        <dbReference type="ChEBI" id="CHEBI:29035"/>
    </cofactor>
    <text evidence="7">Binds 1 Mn(2+) ion per subunit.</text>
</comment>
<reference evidence="8 9" key="1">
    <citation type="submission" date="2018-10" db="EMBL/GenBank/DDBJ databases">
        <authorList>
            <person name="Ekblom R."/>
            <person name="Jareborg N."/>
        </authorList>
    </citation>
    <scope>NUCLEOTIDE SEQUENCE [LARGE SCALE GENOMIC DNA]</scope>
    <source>
        <tissue evidence="8">Muscle</tissue>
    </source>
</reference>
<dbReference type="GO" id="GO:0016758">
    <property type="term" value="F:hexosyltransferase activity"/>
    <property type="evidence" value="ECO:0007669"/>
    <property type="project" value="InterPro"/>
</dbReference>
<dbReference type="PANTHER" id="PTHR10462:SF55">
    <property type="entry name" value="HISTO-BLOOD GROUP ABO SYSTEM TRANSFERASE 1"/>
    <property type="match status" value="1"/>
</dbReference>
<keyword evidence="5" id="KW-0735">Signal-anchor</keyword>
<evidence type="ECO:0000256" key="3">
    <source>
        <dbReference type="ARBA" id="ARBA00022676"/>
    </source>
</evidence>
<dbReference type="GO" id="GO:0016020">
    <property type="term" value="C:membrane"/>
    <property type="evidence" value="ECO:0007669"/>
    <property type="project" value="UniProtKB-SubCell"/>
</dbReference>
<dbReference type="GO" id="GO:0005975">
    <property type="term" value="P:carbohydrate metabolic process"/>
    <property type="evidence" value="ECO:0007669"/>
    <property type="project" value="InterPro"/>
</dbReference>
<dbReference type="GO" id="GO:0005794">
    <property type="term" value="C:Golgi apparatus"/>
    <property type="evidence" value="ECO:0007669"/>
    <property type="project" value="TreeGrafter"/>
</dbReference>
<evidence type="ECO:0000313" key="9">
    <source>
        <dbReference type="Proteomes" id="UP000269945"/>
    </source>
</evidence>
<protein>
    <recommendedName>
        <fullName evidence="10">Hexosyltransferase</fullName>
    </recommendedName>
</protein>
<feature type="binding site" evidence="7">
    <location>
        <position position="59"/>
    </location>
    <ligand>
        <name>Mn(2+)</name>
        <dbReference type="ChEBI" id="CHEBI:29035"/>
    </ligand>
</feature>
<dbReference type="GO" id="GO:0031982">
    <property type="term" value="C:vesicle"/>
    <property type="evidence" value="ECO:0007669"/>
    <property type="project" value="TreeGrafter"/>
</dbReference>